<dbReference type="STRING" id="1076937.SAMN04488120_104185"/>
<evidence type="ECO:0008006" key="3">
    <source>
        <dbReference type="Google" id="ProtNLM"/>
    </source>
</evidence>
<dbReference type="PANTHER" id="PTHR35399:SF2">
    <property type="entry name" value="DUF839 DOMAIN-CONTAINING PROTEIN"/>
    <property type="match status" value="1"/>
</dbReference>
<dbReference type="EMBL" id="FOOC01000004">
    <property type="protein sequence ID" value="SFF44739.1"/>
    <property type="molecule type" value="Genomic_DNA"/>
</dbReference>
<sequence length="444" mass="48002">MQLLLPRGRSNSSRREFLRMLFWSAGAIGASGPLLSACGDSRRPRIAVPRGRFADIGPLGEPDALGIRVPPGFSTRIVAIANQPPVPGGSYLWHIFPDGGGVMPKADGGWYYISNSEIPGFGNLGTLYPQLAPFGDVLDRFAPGLGGASVLEFAADGTVIDAYRILSGTTFNCAGCVTPWNTWLSCEEVPEGQVWECDPTGRTPAVARPTLGFFSHEATAIDVERRTIYMTEDWPDGRFFRWVASESDWPRGAARPALQDGRLQVLKILGDGVEGALHEPQPVAWIDALAPDQPQDRNRDPESTPFDGGEGLWNFNGYVYFSTKGDNRIWVYDTHRETIEVVYDFATSDNPILSGVDNITVTPQGDVLVAEDGGDMQVVVILPDGTLKPLLQITGQDQSEVAGIAFSPDGRRMYFTSDRGGPLPGGGYGPGLGITYELLLPEGL</sequence>
<dbReference type="InterPro" id="IPR015943">
    <property type="entry name" value="WD40/YVTN_repeat-like_dom_sf"/>
</dbReference>
<reference evidence="1 2" key="1">
    <citation type="submission" date="2016-10" db="EMBL/GenBank/DDBJ databases">
        <authorList>
            <person name="de Groot N.N."/>
        </authorList>
    </citation>
    <scope>NUCLEOTIDE SEQUENCE [LARGE SCALE GENOMIC DNA]</scope>
    <source>
        <strain evidence="1 2">DSM 23609</strain>
    </source>
</reference>
<proteinExistence type="predicted"/>
<keyword evidence="2" id="KW-1185">Reference proteome</keyword>
<protein>
    <recommendedName>
        <fullName evidence="3">WD40-like Beta Propeller Repeat</fullName>
    </recommendedName>
</protein>
<dbReference type="PANTHER" id="PTHR35399">
    <property type="entry name" value="SLR8030 PROTEIN"/>
    <property type="match status" value="1"/>
</dbReference>
<dbReference type="OrthoDB" id="9801383at2"/>
<dbReference type="SUPFAM" id="SSF63825">
    <property type="entry name" value="YWTD domain"/>
    <property type="match status" value="1"/>
</dbReference>
<dbReference type="Gene3D" id="2.130.10.10">
    <property type="entry name" value="YVTN repeat-like/Quinoprotein amine dehydrogenase"/>
    <property type="match status" value="1"/>
</dbReference>
<dbReference type="InterPro" id="IPR011659">
    <property type="entry name" value="WD40"/>
</dbReference>
<dbReference type="Pfam" id="PF07676">
    <property type="entry name" value="PD40"/>
    <property type="match status" value="1"/>
</dbReference>
<dbReference type="Proteomes" id="UP000199771">
    <property type="component" value="Unassembled WGS sequence"/>
</dbReference>
<organism evidence="1 2">
    <name type="scientific">Fontimonas thermophila</name>
    <dbReference type="NCBI Taxonomy" id="1076937"/>
    <lineage>
        <taxon>Bacteria</taxon>
        <taxon>Pseudomonadati</taxon>
        <taxon>Pseudomonadota</taxon>
        <taxon>Gammaproteobacteria</taxon>
        <taxon>Nevskiales</taxon>
        <taxon>Nevskiaceae</taxon>
        <taxon>Fontimonas</taxon>
    </lineage>
</organism>
<dbReference type="InterPro" id="IPR008557">
    <property type="entry name" value="PhoX"/>
</dbReference>
<accession>A0A1I2IR23</accession>
<dbReference type="AlphaFoldDB" id="A0A1I2IR23"/>
<evidence type="ECO:0000313" key="1">
    <source>
        <dbReference type="EMBL" id="SFF44739.1"/>
    </source>
</evidence>
<gene>
    <name evidence="1" type="ORF">SAMN04488120_104185</name>
</gene>
<name>A0A1I2IR23_9GAMM</name>
<dbReference type="Pfam" id="PF05787">
    <property type="entry name" value="PhoX"/>
    <property type="match status" value="1"/>
</dbReference>
<evidence type="ECO:0000313" key="2">
    <source>
        <dbReference type="Proteomes" id="UP000199771"/>
    </source>
</evidence>
<dbReference type="RefSeq" id="WP_091532806.1">
    <property type="nucleotide sequence ID" value="NZ_FOOC01000004.1"/>
</dbReference>